<feature type="compositionally biased region" description="Low complexity" evidence="1">
    <location>
        <begin position="706"/>
        <end position="719"/>
    </location>
</feature>
<feature type="compositionally biased region" description="Polar residues" evidence="1">
    <location>
        <begin position="659"/>
        <end position="670"/>
    </location>
</feature>
<evidence type="ECO:0000313" key="3">
    <source>
        <dbReference type="Proteomes" id="UP000747542"/>
    </source>
</evidence>
<feature type="compositionally biased region" description="Basic residues" evidence="1">
    <location>
        <begin position="723"/>
        <end position="735"/>
    </location>
</feature>
<comment type="caution">
    <text evidence="2">The sequence shown here is derived from an EMBL/GenBank/DDBJ whole genome shotgun (WGS) entry which is preliminary data.</text>
</comment>
<dbReference type="AlphaFoldDB" id="A0A8J5MV39"/>
<accession>A0A8J5MV39</accession>
<feature type="compositionally biased region" description="Basic residues" evidence="1">
    <location>
        <begin position="680"/>
        <end position="704"/>
    </location>
</feature>
<protein>
    <submittedName>
        <fullName evidence="2">Uncharacterized protein</fullName>
    </submittedName>
</protein>
<evidence type="ECO:0000313" key="2">
    <source>
        <dbReference type="EMBL" id="KAG7164119.1"/>
    </source>
</evidence>
<feature type="region of interest" description="Disordered" evidence="1">
    <location>
        <begin position="241"/>
        <end position="261"/>
    </location>
</feature>
<dbReference type="Proteomes" id="UP000747542">
    <property type="component" value="Unassembled WGS sequence"/>
</dbReference>
<feature type="region of interest" description="Disordered" evidence="1">
    <location>
        <begin position="186"/>
        <end position="229"/>
    </location>
</feature>
<gene>
    <name evidence="2" type="ORF">Hamer_G014245</name>
</gene>
<feature type="compositionally biased region" description="Basic and acidic residues" evidence="1">
    <location>
        <begin position="595"/>
        <end position="605"/>
    </location>
</feature>
<dbReference type="EMBL" id="JAHLQT010025553">
    <property type="protein sequence ID" value="KAG7164119.1"/>
    <property type="molecule type" value="Genomic_DNA"/>
</dbReference>
<feature type="compositionally biased region" description="Polar residues" evidence="1">
    <location>
        <begin position="186"/>
        <end position="197"/>
    </location>
</feature>
<name>A0A8J5MV39_HOMAM</name>
<feature type="compositionally biased region" description="Polar residues" evidence="1">
    <location>
        <begin position="444"/>
        <end position="459"/>
    </location>
</feature>
<feature type="region of interest" description="Disordered" evidence="1">
    <location>
        <begin position="440"/>
        <end position="460"/>
    </location>
</feature>
<feature type="region of interest" description="Disordered" evidence="1">
    <location>
        <begin position="595"/>
        <end position="736"/>
    </location>
</feature>
<reference evidence="2" key="1">
    <citation type="journal article" date="2021" name="Sci. Adv.">
        <title>The American lobster genome reveals insights on longevity, neural, and immune adaptations.</title>
        <authorList>
            <person name="Polinski J.M."/>
            <person name="Zimin A.V."/>
            <person name="Clark K.F."/>
            <person name="Kohn A.B."/>
            <person name="Sadowski N."/>
            <person name="Timp W."/>
            <person name="Ptitsyn A."/>
            <person name="Khanna P."/>
            <person name="Romanova D.Y."/>
            <person name="Williams P."/>
            <person name="Greenwood S.J."/>
            <person name="Moroz L.L."/>
            <person name="Walt D.R."/>
            <person name="Bodnar A.G."/>
        </authorList>
    </citation>
    <scope>NUCLEOTIDE SEQUENCE</scope>
    <source>
        <strain evidence="2">GMGI-L3</strain>
    </source>
</reference>
<keyword evidence="3" id="KW-1185">Reference proteome</keyword>
<sequence>MTFASTKETPKRAASIKIFIAPSIATPLTGRGSFSHSSQTDDCRRYCSANMAFDSDVESGEGASSIVRVFGLVHSAVLTIIKEAPLLKFAAKHVGMASAARITRVCDSVMENMEQLLQLWIEECQMSLLNITIMAPALKLWKVLKKIATPGSTTVQTFKTSVEWFEQFKAYLNQLSKKTYSLKQDAQTSGHSFSRRTSTADKCSDSELNLSDENGSPIRTDKLSSLTQRKEVGSVSDITALSEKYRESRHKKPHSHDKLSSLEQKYLKKHKSIKDIIVSESSDDPDYNKASLQKSADLKLKNKSNSIKKTPNSTMQQKSIDFRHDNVSRTHLMSPDSSVDEELAQYLKETSLTDNQNDGFLKGSAVTRSYSVTEDSDGSMDEVIKLDNILTVDDILGQMTDDESKAAPKHAINKCESDHSSESQISTLTDNLKTVHDNVYPTHKGNNNMKNKSAVSGSTAIKDKSSLNTLNNDKEGSLLVKSTEGCFYSKSHHVDKDFSKPVGMLLAQTSNDVFHSTRRKSLIEFNTEGIVKPILSKSSIKNTNKKVKPKLYSEDSVVESIASSIESSLATSVVEENSSVCASVGQSVEENLVKEAFDSPVERPPTDASENSSETDESISLKMASQNTSTRKNSQDKILEVKNPTKHSTRKHKELDLSCKSNSQKQTIISDQEESMGNRKLSRKSKKTKKYSQKQSKSKKKHRSSSSESPSSSETVSDSQVERHHRHYSRSHRHKWNSDFNPWFGPPYIQPWPPHYHQHTYPTPAGIYNHYPSPTLVEGLLGQGGVGVKELMHQQVALTRQFLDSQRALYHAYTATLTSSHHYTSLNNTEKV</sequence>
<organism evidence="2 3">
    <name type="scientific">Homarus americanus</name>
    <name type="common">American lobster</name>
    <dbReference type="NCBI Taxonomy" id="6706"/>
    <lineage>
        <taxon>Eukaryota</taxon>
        <taxon>Metazoa</taxon>
        <taxon>Ecdysozoa</taxon>
        <taxon>Arthropoda</taxon>
        <taxon>Crustacea</taxon>
        <taxon>Multicrustacea</taxon>
        <taxon>Malacostraca</taxon>
        <taxon>Eumalacostraca</taxon>
        <taxon>Eucarida</taxon>
        <taxon>Decapoda</taxon>
        <taxon>Pleocyemata</taxon>
        <taxon>Astacidea</taxon>
        <taxon>Nephropoidea</taxon>
        <taxon>Nephropidae</taxon>
        <taxon>Homarus</taxon>
    </lineage>
</organism>
<feature type="compositionally biased region" description="Polar residues" evidence="1">
    <location>
        <begin position="623"/>
        <end position="632"/>
    </location>
</feature>
<proteinExistence type="predicted"/>
<evidence type="ECO:0000256" key="1">
    <source>
        <dbReference type="SAM" id="MobiDB-lite"/>
    </source>
</evidence>